<reference evidence="8 9" key="1">
    <citation type="submission" date="2022-11" db="EMBL/GenBank/DDBJ databases">
        <title>Draft genome sequence of Saccharopolyspora sp. WRP15-2 isolated from rhizosphere soils of wild rice in Thailand.</title>
        <authorList>
            <person name="Duangmal K."/>
            <person name="Kammanee S."/>
            <person name="Muangham S."/>
        </authorList>
    </citation>
    <scope>NUCLEOTIDE SEQUENCE [LARGE SCALE GENOMIC DNA]</scope>
    <source>
        <strain evidence="8 9">WRP15-2</strain>
    </source>
</reference>
<feature type="transmembrane region" description="Helical" evidence="6">
    <location>
        <begin position="337"/>
        <end position="362"/>
    </location>
</feature>
<evidence type="ECO:0000313" key="8">
    <source>
        <dbReference type="EMBL" id="MDA3624649.1"/>
    </source>
</evidence>
<feature type="transmembrane region" description="Helical" evidence="6">
    <location>
        <begin position="112"/>
        <end position="134"/>
    </location>
</feature>
<dbReference type="EMBL" id="JAQGLA010000004">
    <property type="protein sequence ID" value="MDA3624649.1"/>
    <property type="molecule type" value="Genomic_DNA"/>
</dbReference>
<dbReference type="InterPro" id="IPR020846">
    <property type="entry name" value="MFS_dom"/>
</dbReference>
<evidence type="ECO:0000256" key="2">
    <source>
        <dbReference type="ARBA" id="ARBA00022475"/>
    </source>
</evidence>
<evidence type="ECO:0000256" key="3">
    <source>
        <dbReference type="ARBA" id="ARBA00022692"/>
    </source>
</evidence>
<feature type="transmembrane region" description="Helical" evidence="6">
    <location>
        <begin position="173"/>
        <end position="192"/>
    </location>
</feature>
<dbReference type="InterPro" id="IPR011701">
    <property type="entry name" value="MFS"/>
</dbReference>
<dbReference type="InterPro" id="IPR036259">
    <property type="entry name" value="MFS_trans_sf"/>
</dbReference>
<evidence type="ECO:0000256" key="4">
    <source>
        <dbReference type="ARBA" id="ARBA00022989"/>
    </source>
</evidence>
<feature type="transmembrane region" description="Helical" evidence="6">
    <location>
        <begin position="83"/>
        <end position="106"/>
    </location>
</feature>
<feature type="transmembrane region" description="Helical" evidence="6">
    <location>
        <begin position="368"/>
        <end position="390"/>
    </location>
</feature>
<dbReference type="RefSeq" id="WP_270947217.1">
    <property type="nucleotide sequence ID" value="NZ_JAQGLA010000004.1"/>
</dbReference>
<accession>A0ABT4USM7</accession>
<dbReference type="InterPro" id="IPR050189">
    <property type="entry name" value="MFS_Efflux_Transporters"/>
</dbReference>
<proteinExistence type="predicted"/>
<dbReference type="Proteomes" id="UP001210380">
    <property type="component" value="Unassembled WGS sequence"/>
</dbReference>
<feature type="transmembrane region" description="Helical" evidence="6">
    <location>
        <begin position="277"/>
        <end position="298"/>
    </location>
</feature>
<dbReference type="PANTHER" id="PTHR43124:SF3">
    <property type="entry name" value="CHLORAMPHENICOL EFFLUX PUMP RV0191"/>
    <property type="match status" value="1"/>
</dbReference>
<gene>
    <name evidence="8" type="ORF">OU415_04305</name>
</gene>
<feature type="transmembrane region" description="Helical" evidence="6">
    <location>
        <begin position="246"/>
        <end position="265"/>
    </location>
</feature>
<dbReference type="PROSITE" id="PS50850">
    <property type="entry name" value="MFS"/>
    <property type="match status" value="1"/>
</dbReference>
<feature type="transmembrane region" description="Helical" evidence="6">
    <location>
        <begin position="213"/>
        <end position="234"/>
    </location>
</feature>
<comment type="caution">
    <text evidence="8">The sequence shown here is derived from an EMBL/GenBank/DDBJ whole genome shotgun (WGS) entry which is preliminary data.</text>
</comment>
<dbReference type="Gene3D" id="1.20.1250.20">
    <property type="entry name" value="MFS general substrate transporter like domains"/>
    <property type="match status" value="1"/>
</dbReference>
<keyword evidence="5 6" id="KW-0472">Membrane</keyword>
<keyword evidence="3 6" id="KW-0812">Transmembrane</keyword>
<dbReference type="SUPFAM" id="SSF103473">
    <property type="entry name" value="MFS general substrate transporter"/>
    <property type="match status" value="1"/>
</dbReference>
<keyword evidence="4 6" id="KW-1133">Transmembrane helix</keyword>
<sequence length="411" mass="40456">MSTSLRGAGGSTRLPGVVHVIAAGIFLMGTTEFMIAGLLPEAAADLGVDVARAGLLVSAFAVGMIVGPPVMALATLRLPQRATLVLALAVFAIGHVVAASSSSFAVVTASRVVTALATGTFWAVGAVVATSAAGPGASARALAVMSGGLSLAVVAGVPLGTFAGQLTGWRGPFWMLAGLALLAVGAVLRFMPNSPDERGAAVSVRAELAALRPWRMWGVLGATVLAQAGFLGAYSYISPLLTDRAGIAAGLVPLVLVGFGIGALVGTAVGGRLGDRWPLTTIAGAIASTSLLLVLIAFNSTHPVVVVALVVVLGASGLGANPVLIAQTLRHAGRGSALASSLATAAFNLGTAIGAALAGATLSTSWGLVGPSALGAVLAASALLPIGLLATRTRPAASAHHRPEEVPAPAN</sequence>
<evidence type="ECO:0000256" key="1">
    <source>
        <dbReference type="ARBA" id="ARBA00004651"/>
    </source>
</evidence>
<organism evidence="8 9">
    <name type="scientific">Saccharopolyspora oryzae</name>
    <dbReference type="NCBI Taxonomy" id="2997343"/>
    <lineage>
        <taxon>Bacteria</taxon>
        <taxon>Bacillati</taxon>
        <taxon>Actinomycetota</taxon>
        <taxon>Actinomycetes</taxon>
        <taxon>Pseudonocardiales</taxon>
        <taxon>Pseudonocardiaceae</taxon>
        <taxon>Saccharopolyspora</taxon>
    </lineage>
</organism>
<name>A0ABT4USM7_9PSEU</name>
<evidence type="ECO:0000313" key="9">
    <source>
        <dbReference type="Proteomes" id="UP001210380"/>
    </source>
</evidence>
<evidence type="ECO:0000256" key="6">
    <source>
        <dbReference type="SAM" id="Phobius"/>
    </source>
</evidence>
<dbReference type="Pfam" id="PF07690">
    <property type="entry name" value="MFS_1"/>
    <property type="match status" value="1"/>
</dbReference>
<feature type="transmembrane region" description="Helical" evidence="6">
    <location>
        <begin position="304"/>
        <end position="325"/>
    </location>
</feature>
<feature type="transmembrane region" description="Helical" evidence="6">
    <location>
        <begin position="55"/>
        <end position="76"/>
    </location>
</feature>
<keyword evidence="2" id="KW-1003">Cell membrane</keyword>
<evidence type="ECO:0000259" key="7">
    <source>
        <dbReference type="PROSITE" id="PS50850"/>
    </source>
</evidence>
<feature type="transmembrane region" description="Helical" evidence="6">
    <location>
        <begin position="141"/>
        <end position="161"/>
    </location>
</feature>
<feature type="domain" description="Major facilitator superfamily (MFS) profile" evidence="7">
    <location>
        <begin position="17"/>
        <end position="394"/>
    </location>
</feature>
<protein>
    <submittedName>
        <fullName evidence="8">MFS transporter</fullName>
    </submittedName>
</protein>
<keyword evidence="9" id="KW-1185">Reference proteome</keyword>
<dbReference type="PANTHER" id="PTHR43124">
    <property type="entry name" value="PURINE EFFLUX PUMP PBUE"/>
    <property type="match status" value="1"/>
</dbReference>
<feature type="transmembrane region" description="Helical" evidence="6">
    <location>
        <begin position="12"/>
        <end position="35"/>
    </location>
</feature>
<dbReference type="CDD" id="cd17324">
    <property type="entry name" value="MFS_NepI_like"/>
    <property type="match status" value="1"/>
</dbReference>
<comment type="subcellular location">
    <subcellularLocation>
        <location evidence="1">Cell membrane</location>
        <topology evidence="1">Multi-pass membrane protein</topology>
    </subcellularLocation>
</comment>
<evidence type="ECO:0000256" key="5">
    <source>
        <dbReference type="ARBA" id="ARBA00023136"/>
    </source>
</evidence>